<dbReference type="Pfam" id="PF02643">
    <property type="entry name" value="DUF192"/>
    <property type="match status" value="1"/>
</dbReference>
<sequence>MLFISFLFNLLFIPTLFLVFFIDPYKNLIRHNRYVYIEKIQYNLEIADTLYKRSLGLMFKNNMPKKEQGMWFLFNKDCKPSFYSVNVYFDVIIFWIDKKNIIRGYDTMKKNSLKTVSPRTKIKSAIELPKEYVKKKPSYYIGTKLKY</sequence>
<protein>
    <recommendedName>
        <fullName evidence="4">DUF192 domain-containing protein</fullName>
    </recommendedName>
</protein>
<name>A0A2H0RCG8_UNCKA</name>
<gene>
    <name evidence="2" type="ORF">COV24_01145</name>
</gene>
<dbReference type="InterPro" id="IPR038695">
    <property type="entry name" value="Saro_0823-like_sf"/>
</dbReference>
<keyword evidence="1" id="KW-0812">Transmembrane</keyword>
<dbReference type="AlphaFoldDB" id="A0A2H0RCG8"/>
<dbReference type="PANTHER" id="PTHR37953">
    <property type="entry name" value="UPF0127 PROTEIN MJ1496"/>
    <property type="match status" value="1"/>
</dbReference>
<evidence type="ECO:0008006" key="4">
    <source>
        <dbReference type="Google" id="ProtNLM"/>
    </source>
</evidence>
<keyword evidence="1" id="KW-0472">Membrane</keyword>
<dbReference type="PANTHER" id="PTHR37953:SF1">
    <property type="entry name" value="UPF0127 PROTEIN MJ1496"/>
    <property type="match status" value="1"/>
</dbReference>
<dbReference type="Gene3D" id="2.60.120.1140">
    <property type="entry name" value="Protein of unknown function DUF192"/>
    <property type="match status" value="1"/>
</dbReference>
<dbReference type="EMBL" id="PCXU01000012">
    <property type="protein sequence ID" value="PIR43744.1"/>
    <property type="molecule type" value="Genomic_DNA"/>
</dbReference>
<dbReference type="Proteomes" id="UP000230214">
    <property type="component" value="Unassembled WGS sequence"/>
</dbReference>
<reference evidence="2 3" key="1">
    <citation type="submission" date="2017-09" db="EMBL/GenBank/DDBJ databases">
        <title>Depth-based differentiation of microbial function through sediment-hosted aquifers and enrichment of novel symbionts in the deep terrestrial subsurface.</title>
        <authorList>
            <person name="Probst A.J."/>
            <person name="Ladd B."/>
            <person name="Jarett J.K."/>
            <person name="Geller-Mcgrath D.E."/>
            <person name="Sieber C.M."/>
            <person name="Emerson J.B."/>
            <person name="Anantharaman K."/>
            <person name="Thomas B.C."/>
            <person name="Malmstrom R."/>
            <person name="Stieglmeier M."/>
            <person name="Klingl A."/>
            <person name="Woyke T."/>
            <person name="Ryan C.M."/>
            <person name="Banfield J.F."/>
        </authorList>
    </citation>
    <scope>NUCLEOTIDE SEQUENCE [LARGE SCALE GENOMIC DNA]</scope>
    <source>
        <strain evidence="2">CG10_big_fil_rev_8_21_14_0_10_32_10</strain>
    </source>
</reference>
<evidence type="ECO:0000313" key="3">
    <source>
        <dbReference type="Proteomes" id="UP000230214"/>
    </source>
</evidence>
<organism evidence="2 3">
    <name type="scientific">candidate division WWE3 bacterium CG10_big_fil_rev_8_21_14_0_10_32_10</name>
    <dbReference type="NCBI Taxonomy" id="1975090"/>
    <lineage>
        <taxon>Bacteria</taxon>
        <taxon>Katanobacteria</taxon>
    </lineage>
</organism>
<proteinExistence type="predicted"/>
<evidence type="ECO:0000256" key="1">
    <source>
        <dbReference type="SAM" id="Phobius"/>
    </source>
</evidence>
<evidence type="ECO:0000313" key="2">
    <source>
        <dbReference type="EMBL" id="PIR43744.1"/>
    </source>
</evidence>
<keyword evidence="1" id="KW-1133">Transmembrane helix</keyword>
<dbReference type="InterPro" id="IPR003795">
    <property type="entry name" value="DUF192"/>
</dbReference>
<feature type="transmembrane region" description="Helical" evidence="1">
    <location>
        <begin position="6"/>
        <end position="25"/>
    </location>
</feature>
<accession>A0A2H0RCG8</accession>
<comment type="caution">
    <text evidence="2">The sequence shown here is derived from an EMBL/GenBank/DDBJ whole genome shotgun (WGS) entry which is preliminary data.</text>
</comment>